<dbReference type="Proteomes" id="UP000502998">
    <property type="component" value="Chromosome"/>
</dbReference>
<dbReference type="AlphaFoldDB" id="A0A679I968"/>
<dbReference type="InterPro" id="IPR010282">
    <property type="entry name" value="Uncharacterised_HutD/Ves"/>
</dbReference>
<accession>A0A679I968</accession>
<dbReference type="EMBL" id="AP022822">
    <property type="protein sequence ID" value="BCA84579.1"/>
    <property type="molecule type" value="Genomic_DNA"/>
</dbReference>
<name>A0A679I968_9ENTE</name>
<dbReference type="Gene3D" id="2.60.120.10">
    <property type="entry name" value="Jelly Rolls"/>
    <property type="match status" value="1"/>
</dbReference>
<keyword evidence="2" id="KW-1185">Reference proteome</keyword>
<dbReference type="PANTHER" id="PTHR37943">
    <property type="entry name" value="PROTEIN VES"/>
    <property type="match status" value="1"/>
</dbReference>
<organism evidence="1 2">
    <name type="scientific">Enterococcus saigonensis</name>
    <dbReference type="NCBI Taxonomy" id="1805431"/>
    <lineage>
        <taxon>Bacteria</taxon>
        <taxon>Bacillati</taxon>
        <taxon>Bacillota</taxon>
        <taxon>Bacilli</taxon>
        <taxon>Lactobacillales</taxon>
        <taxon>Enterococcaceae</taxon>
        <taxon>Enterococcus</taxon>
    </lineage>
</organism>
<dbReference type="InterPro" id="IPR014710">
    <property type="entry name" value="RmlC-like_jellyroll"/>
</dbReference>
<proteinExistence type="predicted"/>
<dbReference type="KEGG" id="esg:EsVE80_01020"/>
<dbReference type="RefSeq" id="WP_173101978.1">
    <property type="nucleotide sequence ID" value="NZ_AP022822.1"/>
</dbReference>
<sequence length="192" mass="21727">MFEKKGNQDYVTRAWSGGQTTEILIAPEDSCLTKRNFDFRLSTATVASKTTEFSDFTGYERFIMSLDAPITLQHQNIMIPLQPFEIYRFDGGTTMQSHGKCQDFNVIFKKKYQVSVTVLQNNETVVLFTKGQSILYALQTIKVEVSALETVAEVLLQKGESLVLKGQKQLHVISQKTSFSRNKVAVLTQIKE</sequence>
<dbReference type="Pfam" id="PF05962">
    <property type="entry name" value="HutD"/>
    <property type="match status" value="1"/>
</dbReference>
<evidence type="ECO:0000313" key="1">
    <source>
        <dbReference type="EMBL" id="BCA84579.1"/>
    </source>
</evidence>
<dbReference type="SUPFAM" id="SSF51182">
    <property type="entry name" value="RmlC-like cupins"/>
    <property type="match status" value="1"/>
</dbReference>
<gene>
    <name evidence="1" type="ORF">EsVE80_01020</name>
</gene>
<evidence type="ECO:0008006" key="3">
    <source>
        <dbReference type="Google" id="ProtNLM"/>
    </source>
</evidence>
<dbReference type="PANTHER" id="PTHR37943:SF1">
    <property type="entry name" value="PROTEIN VES"/>
    <property type="match status" value="1"/>
</dbReference>
<evidence type="ECO:0000313" key="2">
    <source>
        <dbReference type="Proteomes" id="UP000502998"/>
    </source>
</evidence>
<reference evidence="1 2" key="1">
    <citation type="submission" date="2020-02" db="EMBL/GenBank/DDBJ databases">
        <title>Characterization of vanA genotype vancomycin-resistant Enterococcus saigonensis VE80.</title>
        <authorList>
            <person name="Harada T."/>
            <person name="Motooka D."/>
            <person name="Nakamura S."/>
            <person name="Yamamoto Y."/>
            <person name="Kawahara R."/>
            <person name="Kawatsu K."/>
        </authorList>
    </citation>
    <scope>NUCLEOTIDE SEQUENCE [LARGE SCALE GENOMIC DNA]</scope>
    <source>
        <strain evidence="1 2">VE80</strain>
    </source>
</reference>
<dbReference type="InterPro" id="IPR011051">
    <property type="entry name" value="RmlC_Cupin_sf"/>
</dbReference>
<protein>
    <recommendedName>
        <fullName evidence="3">HutD-family protein</fullName>
    </recommendedName>
</protein>